<comment type="caution">
    <text evidence="1">The sequence shown here is derived from an EMBL/GenBank/DDBJ whole genome shotgun (WGS) entry which is preliminary data.</text>
</comment>
<evidence type="ECO:0000313" key="2">
    <source>
        <dbReference type="Proteomes" id="UP000801492"/>
    </source>
</evidence>
<protein>
    <submittedName>
        <fullName evidence="1">Uncharacterized protein</fullName>
    </submittedName>
</protein>
<name>A0A8K0CNK9_IGNLU</name>
<dbReference type="Proteomes" id="UP000801492">
    <property type="component" value="Unassembled WGS sequence"/>
</dbReference>
<sequence length="193" mass="21678">MNDWMNSPGNAGRPVTIHDVAYKIAFTIKNITSGFKSTGIVPLNSNIFNEDTFLVADITDRPMPLDDSQEADSSGKNCVADETRPVVNTASSSNPIPYSSKSFTSEMLRPLPKAAPRKTTSRRWTGKSRIITDSHEETEIKKYKESQKKNVYKHDANKKATCKKQNFVRQHDEEVAIHLEDSSANDIENEMEN</sequence>
<dbReference type="OrthoDB" id="6784171at2759"/>
<accession>A0A8K0CNK9</accession>
<organism evidence="1 2">
    <name type="scientific">Ignelater luminosus</name>
    <name type="common">Cucubano</name>
    <name type="synonym">Pyrophorus luminosus</name>
    <dbReference type="NCBI Taxonomy" id="2038154"/>
    <lineage>
        <taxon>Eukaryota</taxon>
        <taxon>Metazoa</taxon>
        <taxon>Ecdysozoa</taxon>
        <taxon>Arthropoda</taxon>
        <taxon>Hexapoda</taxon>
        <taxon>Insecta</taxon>
        <taxon>Pterygota</taxon>
        <taxon>Neoptera</taxon>
        <taxon>Endopterygota</taxon>
        <taxon>Coleoptera</taxon>
        <taxon>Polyphaga</taxon>
        <taxon>Elateriformia</taxon>
        <taxon>Elateroidea</taxon>
        <taxon>Elateridae</taxon>
        <taxon>Agrypninae</taxon>
        <taxon>Pyrophorini</taxon>
        <taxon>Ignelater</taxon>
    </lineage>
</organism>
<reference evidence="1" key="1">
    <citation type="submission" date="2019-08" db="EMBL/GenBank/DDBJ databases">
        <title>The genome of the North American firefly Photinus pyralis.</title>
        <authorList>
            <consortium name="Photinus pyralis genome working group"/>
            <person name="Fallon T.R."/>
            <person name="Sander Lower S.E."/>
            <person name="Weng J.-K."/>
        </authorList>
    </citation>
    <scope>NUCLEOTIDE SEQUENCE</scope>
    <source>
        <strain evidence="1">TRF0915ILg1</strain>
        <tissue evidence="1">Whole body</tissue>
    </source>
</reference>
<evidence type="ECO:0000313" key="1">
    <source>
        <dbReference type="EMBL" id="KAF2890738.1"/>
    </source>
</evidence>
<dbReference type="EMBL" id="VTPC01047371">
    <property type="protein sequence ID" value="KAF2890738.1"/>
    <property type="molecule type" value="Genomic_DNA"/>
</dbReference>
<keyword evidence="2" id="KW-1185">Reference proteome</keyword>
<proteinExistence type="predicted"/>
<dbReference type="AlphaFoldDB" id="A0A8K0CNK9"/>
<gene>
    <name evidence="1" type="ORF">ILUMI_15434</name>
</gene>